<organism evidence="3 4">
    <name type="scientific">Lymnaea stagnalis</name>
    <name type="common">Great pond snail</name>
    <name type="synonym">Helix stagnalis</name>
    <dbReference type="NCBI Taxonomy" id="6523"/>
    <lineage>
        <taxon>Eukaryota</taxon>
        <taxon>Metazoa</taxon>
        <taxon>Spiralia</taxon>
        <taxon>Lophotrochozoa</taxon>
        <taxon>Mollusca</taxon>
        <taxon>Gastropoda</taxon>
        <taxon>Heterobranchia</taxon>
        <taxon>Euthyneura</taxon>
        <taxon>Panpulmonata</taxon>
        <taxon>Hygrophila</taxon>
        <taxon>Lymnaeoidea</taxon>
        <taxon>Lymnaeidae</taxon>
        <taxon>Lymnaea</taxon>
    </lineage>
</organism>
<keyword evidence="2" id="KW-0732">Signal</keyword>
<dbReference type="Proteomes" id="UP001497497">
    <property type="component" value="Unassembled WGS sequence"/>
</dbReference>
<feature type="compositionally biased region" description="Basic and acidic residues" evidence="1">
    <location>
        <begin position="110"/>
        <end position="120"/>
    </location>
</feature>
<feature type="chain" id="PRO_5043337537" evidence="2">
    <location>
        <begin position="23"/>
        <end position="120"/>
    </location>
</feature>
<evidence type="ECO:0000313" key="3">
    <source>
        <dbReference type="EMBL" id="CAL1533826.1"/>
    </source>
</evidence>
<evidence type="ECO:0000313" key="4">
    <source>
        <dbReference type="Proteomes" id="UP001497497"/>
    </source>
</evidence>
<reference evidence="3 4" key="1">
    <citation type="submission" date="2024-04" db="EMBL/GenBank/DDBJ databases">
        <authorList>
            <consortium name="Genoscope - CEA"/>
            <person name="William W."/>
        </authorList>
    </citation>
    <scope>NUCLEOTIDE SEQUENCE [LARGE SCALE GENOMIC DNA]</scope>
</reference>
<evidence type="ECO:0000256" key="1">
    <source>
        <dbReference type="SAM" id="MobiDB-lite"/>
    </source>
</evidence>
<evidence type="ECO:0000256" key="2">
    <source>
        <dbReference type="SAM" id="SignalP"/>
    </source>
</evidence>
<name>A0AAV2HNS6_LYMST</name>
<gene>
    <name evidence="3" type="ORF">GSLYS_00007786001</name>
</gene>
<accession>A0AAV2HNS6</accession>
<protein>
    <submittedName>
        <fullName evidence="3">Uncharacterized protein</fullName>
    </submittedName>
</protein>
<dbReference type="EMBL" id="CAXITT010000153">
    <property type="protein sequence ID" value="CAL1533826.1"/>
    <property type="molecule type" value="Genomic_DNA"/>
</dbReference>
<feature type="signal peptide" evidence="2">
    <location>
        <begin position="1"/>
        <end position="22"/>
    </location>
</feature>
<dbReference type="AlphaFoldDB" id="A0AAV2HNS6"/>
<keyword evidence="4" id="KW-1185">Reference proteome</keyword>
<sequence>MTCLVATMSSVLFACLLLVTIAKDVDTQTLTALEQLSQQTAPSQARGPDMMLIALCWDGQSFLDECQKHKTLMRQLLFKLLNRLKAETRLSESDVYTDDDEGQRIPSKRRRDDSRFYSNW</sequence>
<comment type="caution">
    <text evidence="3">The sequence shown here is derived from an EMBL/GenBank/DDBJ whole genome shotgun (WGS) entry which is preliminary data.</text>
</comment>
<proteinExistence type="predicted"/>
<feature type="region of interest" description="Disordered" evidence="1">
    <location>
        <begin position="92"/>
        <end position="120"/>
    </location>
</feature>